<dbReference type="Pfam" id="PF25298">
    <property type="entry name" value="Baculo_FP_2nd"/>
    <property type="match status" value="1"/>
</dbReference>
<reference evidence="4" key="1">
    <citation type="submission" date="2022-05" db="EMBL/GenBank/DDBJ databases">
        <authorList>
            <person name="Okamura Y."/>
        </authorList>
    </citation>
    <scope>NUCLEOTIDE SEQUENCE</scope>
</reference>
<dbReference type="AlphaFoldDB" id="A0A9P0TLI8"/>
<feature type="coiled-coil region" evidence="1">
    <location>
        <begin position="93"/>
        <end position="155"/>
    </location>
</feature>
<keyword evidence="1" id="KW-0175">Coiled coil</keyword>
<dbReference type="InterPro" id="IPR057251">
    <property type="entry name" value="FP_C"/>
</dbReference>
<organism evidence="4 5">
    <name type="scientific">Pieris brassicae</name>
    <name type="common">White butterfly</name>
    <name type="synonym">Large white butterfly</name>
    <dbReference type="NCBI Taxonomy" id="7116"/>
    <lineage>
        <taxon>Eukaryota</taxon>
        <taxon>Metazoa</taxon>
        <taxon>Ecdysozoa</taxon>
        <taxon>Arthropoda</taxon>
        <taxon>Hexapoda</taxon>
        <taxon>Insecta</taxon>
        <taxon>Pterygota</taxon>
        <taxon>Neoptera</taxon>
        <taxon>Endopterygota</taxon>
        <taxon>Lepidoptera</taxon>
        <taxon>Glossata</taxon>
        <taxon>Ditrysia</taxon>
        <taxon>Papilionoidea</taxon>
        <taxon>Pieridae</taxon>
        <taxon>Pierinae</taxon>
        <taxon>Pieris</taxon>
    </lineage>
</organism>
<feature type="compositionally biased region" description="Polar residues" evidence="2">
    <location>
        <begin position="25"/>
        <end position="39"/>
    </location>
</feature>
<dbReference type="Proteomes" id="UP001152562">
    <property type="component" value="Unassembled WGS sequence"/>
</dbReference>
<gene>
    <name evidence="4" type="ORF">PIBRA_LOCUS7939</name>
</gene>
<dbReference type="EMBL" id="CALOZG010000015">
    <property type="protein sequence ID" value="CAH4031443.1"/>
    <property type="molecule type" value="Genomic_DNA"/>
</dbReference>
<dbReference type="Gene3D" id="1.20.5.340">
    <property type="match status" value="1"/>
</dbReference>
<protein>
    <recommendedName>
        <fullName evidence="3">FP protein C-terminal domain-containing protein</fullName>
    </recommendedName>
</protein>
<feature type="compositionally biased region" description="Low complexity" evidence="2">
    <location>
        <begin position="13"/>
        <end position="24"/>
    </location>
</feature>
<name>A0A9P0TLI8_PIEBR</name>
<accession>A0A9P0TLI8</accession>
<evidence type="ECO:0000313" key="5">
    <source>
        <dbReference type="Proteomes" id="UP001152562"/>
    </source>
</evidence>
<proteinExistence type="predicted"/>
<feature type="region of interest" description="Disordered" evidence="2">
    <location>
        <begin position="1"/>
        <end position="63"/>
    </location>
</feature>
<evidence type="ECO:0000259" key="3">
    <source>
        <dbReference type="Pfam" id="PF25298"/>
    </source>
</evidence>
<evidence type="ECO:0000256" key="1">
    <source>
        <dbReference type="SAM" id="Coils"/>
    </source>
</evidence>
<comment type="caution">
    <text evidence="4">The sequence shown here is derived from an EMBL/GenBank/DDBJ whole genome shotgun (WGS) entry which is preliminary data.</text>
</comment>
<feature type="domain" description="FP protein C-terminal" evidence="3">
    <location>
        <begin position="272"/>
        <end position="321"/>
    </location>
</feature>
<sequence length="326" mass="36935">MSRIPRTPPSKNSLSGSRSESDLSTTASASNSGESNVTTRNKRPRMNSSPKGPSSSGFPSGDLRTDLLNMLSDWKGDQDRRLDEWKISLDDTLSKLVTEVTQLKKECQEIKNTNRDIENGMKFMNEQHEELSSKVKNLEGQKKANSEAINNLETKIQGLQFLSRVATIEVRNIPHYDSENFESLLSILTRIGKELDLTIDSKELRDIYRLPGKPGTARPIVAEFSCVHTRNELLSRVRKLIKEKLIPEKLNTQTLGLPGAKSLKYIDEHLPPAQRKLMYETRQIAKKFKYACWYSNGRVFLRMDAAGKPVIIDSEKCLDDLVKQII</sequence>
<keyword evidence="5" id="KW-1185">Reference proteome</keyword>
<feature type="compositionally biased region" description="Low complexity" evidence="2">
    <location>
        <begin position="48"/>
        <end position="61"/>
    </location>
</feature>
<evidence type="ECO:0000313" key="4">
    <source>
        <dbReference type="EMBL" id="CAH4031443.1"/>
    </source>
</evidence>
<evidence type="ECO:0000256" key="2">
    <source>
        <dbReference type="SAM" id="MobiDB-lite"/>
    </source>
</evidence>